<dbReference type="EMBL" id="AEPZ01000010">
    <property type="protein sequence ID" value="EFU81467.1"/>
    <property type="molecule type" value="Genomic_DNA"/>
</dbReference>
<evidence type="ECO:0000313" key="2">
    <source>
        <dbReference type="Proteomes" id="UP000003343"/>
    </source>
</evidence>
<organism evidence="1 2">
    <name type="scientific">Mobiluncus holmesii ATCC 35242</name>
    <dbReference type="NCBI Taxonomy" id="887899"/>
    <lineage>
        <taxon>Bacteria</taxon>
        <taxon>Bacillati</taxon>
        <taxon>Actinomycetota</taxon>
        <taxon>Actinomycetes</taxon>
        <taxon>Actinomycetales</taxon>
        <taxon>Actinomycetaceae</taxon>
        <taxon>Mobiluncus</taxon>
    </lineage>
</organism>
<comment type="caution">
    <text evidence="1">The sequence shown here is derived from an EMBL/GenBank/DDBJ whole genome shotgun (WGS) entry which is preliminary data.</text>
</comment>
<name>E6M4R9_9ACTO</name>
<reference evidence="1 2" key="1">
    <citation type="submission" date="2010-12" db="EMBL/GenBank/DDBJ databases">
        <authorList>
            <person name="Muzny D."/>
            <person name="Qin X."/>
            <person name="Deng J."/>
            <person name="Jiang H."/>
            <person name="Liu Y."/>
            <person name="Qu J."/>
            <person name="Song X.-Z."/>
            <person name="Zhang L."/>
            <person name="Thornton R."/>
            <person name="Coyle M."/>
            <person name="Francisco L."/>
            <person name="Jackson L."/>
            <person name="Javaid M."/>
            <person name="Korchina V."/>
            <person name="Kovar C."/>
            <person name="Mata R."/>
            <person name="Mathew T."/>
            <person name="Ngo R."/>
            <person name="Nguyen L."/>
            <person name="Nguyen N."/>
            <person name="Okwuonu G."/>
            <person name="Ongeri F."/>
            <person name="Pham C."/>
            <person name="Simmons D."/>
            <person name="Wilczek-Boney K."/>
            <person name="Hale W."/>
            <person name="Jakkamsetti A."/>
            <person name="Pham P."/>
            <person name="Ruth R."/>
            <person name="San Lucas F."/>
            <person name="Warren J."/>
            <person name="Zhang J."/>
            <person name="Zhao Z."/>
            <person name="Zhou C."/>
            <person name="Zhu D."/>
            <person name="Lee S."/>
            <person name="Bess C."/>
            <person name="Blankenburg K."/>
            <person name="Forbes L."/>
            <person name="Fu Q."/>
            <person name="Gubbala S."/>
            <person name="Hirani K."/>
            <person name="Jayaseelan J.C."/>
            <person name="Lara F."/>
            <person name="Munidasa M."/>
            <person name="Palculict T."/>
            <person name="Patil S."/>
            <person name="Pu L.-L."/>
            <person name="Saada N."/>
            <person name="Tang L."/>
            <person name="Weissenberger G."/>
            <person name="Zhu Y."/>
            <person name="Hemphill L."/>
            <person name="Shang Y."/>
            <person name="Youmans B."/>
            <person name="Ayvaz T."/>
            <person name="Ross M."/>
            <person name="Santibanez J."/>
            <person name="Aqrawi P."/>
            <person name="Gross S."/>
            <person name="Joshi V."/>
            <person name="Fowler G."/>
            <person name="Nazareth L."/>
            <person name="Reid J."/>
            <person name="Worley K."/>
            <person name="Petrosino J."/>
            <person name="Highlander S."/>
            <person name="Gibbs R."/>
        </authorList>
    </citation>
    <scope>NUCLEOTIDE SEQUENCE [LARGE SCALE GENOMIC DNA]</scope>
    <source>
        <strain evidence="1 2">ATCC 35242</strain>
    </source>
</reference>
<gene>
    <name evidence="1" type="ORF">HMPREF0576_1309</name>
</gene>
<proteinExistence type="predicted"/>
<dbReference type="AlphaFoldDB" id="E6M4R9"/>
<protein>
    <submittedName>
        <fullName evidence="1">Uncharacterized protein</fullName>
    </submittedName>
</protein>
<accession>E6M4R9</accession>
<dbReference type="HOGENOM" id="CLU_2807711_0_0_11"/>
<sequence length="67" mass="7191">MAGVYVMPCTNDRFRFGLATYDLAGNAATSGFVNAQGRCGADLGLKSVVRVSPHKIPRMKPKTGFRS</sequence>
<dbReference type="Proteomes" id="UP000003343">
    <property type="component" value="Unassembled WGS sequence"/>
</dbReference>
<keyword evidence="2" id="KW-1185">Reference proteome</keyword>
<evidence type="ECO:0000313" key="1">
    <source>
        <dbReference type="EMBL" id="EFU81467.1"/>
    </source>
</evidence>